<dbReference type="Proteomes" id="UP001574673">
    <property type="component" value="Unassembled WGS sequence"/>
</dbReference>
<keyword evidence="2" id="KW-1185">Reference proteome</keyword>
<sequence length="63" mass="6483">MNSGLTGEDAALPYPCVLPGSLGGESLNTPASGHCLSRFSHCQRAAALPARLRPSANPPVIRV</sequence>
<evidence type="ECO:0000313" key="1">
    <source>
        <dbReference type="EMBL" id="MFA9950500.1"/>
    </source>
</evidence>
<proteinExistence type="predicted"/>
<evidence type="ECO:0000313" key="2">
    <source>
        <dbReference type="Proteomes" id="UP001574673"/>
    </source>
</evidence>
<gene>
    <name evidence="1" type="ORF">ABCS64_09260</name>
</gene>
<comment type="caution">
    <text evidence="1">The sequence shown here is derived from an EMBL/GenBank/DDBJ whole genome shotgun (WGS) entry which is preliminary data.</text>
</comment>
<organism evidence="1 2">
    <name type="scientific">Dentiradicibacter hellwigii</name>
    <dbReference type="NCBI Taxonomy" id="3149053"/>
    <lineage>
        <taxon>Bacteria</taxon>
        <taxon>Pseudomonadati</taxon>
        <taxon>Pseudomonadota</taxon>
        <taxon>Betaproteobacteria</taxon>
        <taxon>Rhodocyclales</taxon>
        <taxon>Rhodocyclaceae</taxon>
        <taxon>Dentiradicibacter</taxon>
    </lineage>
</organism>
<protein>
    <submittedName>
        <fullName evidence="1">Uncharacterized protein</fullName>
    </submittedName>
</protein>
<reference evidence="2" key="1">
    <citation type="submission" date="2024-06" db="EMBL/GenBank/DDBJ databases">
        <title>Radixoralia hellwigii gen. nov., sp nov., isolated from a root canal in the human oral cavity.</title>
        <authorList>
            <person name="Bartsch S."/>
            <person name="Wittmer A."/>
            <person name="Schulz A.-K."/>
            <person name="Neumann-Schaal M."/>
            <person name="Wolf J."/>
            <person name="Gronow S."/>
            <person name="Tennert C."/>
            <person name="Haecker G."/>
            <person name="Cieplik F."/>
            <person name="Al-Ahmad A."/>
        </authorList>
    </citation>
    <scope>NUCLEOTIDE SEQUENCE [LARGE SCALE GENOMIC DNA]</scope>
    <source>
        <strain evidence="2">Wk13</strain>
    </source>
</reference>
<dbReference type="RefSeq" id="WP_418891553.1">
    <property type="nucleotide sequence ID" value="NZ_JBEUWX010000002.1"/>
</dbReference>
<name>A0ABV4UFU5_9RHOO</name>
<dbReference type="EMBL" id="JBEUWX010000002">
    <property type="protein sequence ID" value="MFA9950500.1"/>
    <property type="molecule type" value="Genomic_DNA"/>
</dbReference>
<accession>A0ABV4UFU5</accession>